<dbReference type="AlphaFoldDB" id="A0A8T0QTY4"/>
<gene>
    <name evidence="2" type="ORF">PVAP13_6NG032383</name>
</gene>
<evidence type="ECO:0000313" key="3">
    <source>
        <dbReference type="Proteomes" id="UP000823388"/>
    </source>
</evidence>
<proteinExistence type="predicted"/>
<protein>
    <submittedName>
        <fullName evidence="2">Uncharacterized protein</fullName>
    </submittedName>
</protein>
<reference evidence="2" key="1">
    <citation type="submission" date="2020-05" db="EMBL/GenBank/DDBJ databases">
        <title>WGS assembly of Panicum virgatum.</title>
        <authorList>
            <person name="Lovell J.T."/>
            <person name="Jenkins J."/>
            <person name="Shu S."/>
            <person name="Juenger T.E."/>
            <person name="Schmutz J."/>
        </authorList>
    </citation>
    <scope>NUCLEOTIDE SEQUENCE</scope>
    <source>
        <strain evidence="2">AP13</strain>
    </source>
</reference>
<sequence>MLNPRLTVSYKTYGRHPPSLAPAAPTLLFSYFYLSSSAVPAQIQSRLLPPPLFPLAPSDPFPAAASARSFAHSAAAAGELHAQCGVAAAGISMRGGGGALTAWHGRGWGPPLAVAADPLAARRQWGSARGAAAGCSARDAAARSPAAGELCSRRRRWRGGGAAVAGRREGTVGRSAANPSAAGPPPQKIPGHARAPRPSVTRDGGCVGVTTNPPPRTTASLWSGRPPSPTPLPLPPHQRLLSDGARNGAEIPALSEAGDPRIRATVRPAVEDQEAVL</sequence>
<comment type="caution">
    <text evidence="2">The sequence shown here is derived from an EMBL/GenBank/DDBJ whole genome shotgun (WGS) entry which is preliminary data.</text>
</comment>
<keyword evidence="3" id="KW-1185">Reference proteome</keyword>
<name>A0A8T0QTY4_PANVG</name>
<feature type="region of interest" description="Disordered" evidence="1">
    <location>
        <begin position="159"/>
        <end position="260"/>
    </location>
</feature>
<feature type="compositionally biased region" description="Low complexity" evidence="1">
    <location>
        <begin position="172"/>
        <end position="181"/>
    </location>
</feature>
<dbReference type="EMBL" id="CM029048">
    <property type="protein sequence ID" value="KAG2576584.1"/>
    <property type="molecule type" value="Genomic_DNA"/>
</dbReference>
<evidence type="ECO:0000313" key="2">
    <source>
        <dbReference type="EMBL" id="KAG2576584.1"/>
    </source>
</evidence>
<feature type="compositionally biased region" description="Pro residues" evidence="1">
    <location>
        <begin position="226"/>
        <end position="236"/>
    </location>
</feature>
<evidence type="ECO:0000256" key="1">
    <source>
        <dbReference type="SAM" id="MobiDB-lite"/>
    </source>
</evidence>
<dbReference type="Proteomes" id="UP000823388">
    <property type="component" value="Chromosome 6N"/>
</dbReference>
<accession>A0A8T0QTY4</accession>
<organism evidence="2 3">
    <name type="scientific">Panicum virgatum</name>
    <name type="common">Blackwell switchgrass</name>
    <dbReference type="NCBI Taxonomy" id="38727"/>
    <lineage>
        <taxon>Eukaryota</taxon>
        <taxon>Viridiplantae</taxon>
        <taxon>Streptophyta</taxon>
        <taxon>Embryophyta</taxon>
        <taxon>Tracheophyta</taxon>
        <taxon>Spermatophyta</taxon>
        <taxon>Magnoliopsida</taxon>
        <taxon>Liliopsida</taxon>
        <taxon>Poales</taxon>
        <taxon>Poaceae</taxon>
        <taxon>PACMAD clade</taxon>
        <taxon>Panicoideae</taxon>
        <taxon>Panicodae</taxon>
        <taxon>Paniceae</taxon>
        <taxon>Panicinae</taxon>
        <taxon>Panicum</taxon>
        <taxon>Panicum sect. Hiantes</taxon>
    </lineage>
</organism>